<sequence length="135" mass="14269">MPFLATLYFRTAILFLIIGIGIGLHMSISGNHGVMGAHAHLNLLGWVTSALFGTYYAVNPLKAAGRLPLLQYAIYVIGIVIMIPALYVLLAGNPGAEPIVAMGSLIVFAGVLLFGWIIFSGDGVARATGMRQPAE</sequence>
<dbReference type="Proteomes" id="UP001559025">
    <property type="component" value="Unassembled WGS sequence"/>
</dbReference>
<feature type="transmembrane region" description="Helical" evidence="1">
    <location>
        <begin position="7"/>
        <end position="28"/>
    </location>
</feature>
<gene>
    <name evidence="2" type="ORF">V1479_02450</name>
</gene>
<keyword evidence="3" id="KW-1185">Reference proteome</keyword>
<evidence type="ECO:0000313" key="2">
    <source>
        <dbReference type="EMBL" id="MEX4006145.1"/>
    </source>
</evidence>
<dbReference type="InterPro" id="IPR036927">
    <property type="entry name" value="Cyt_c_oxase-like_su1_sf"/>
</dbReference>
<feature type="transmembrane region" description="Helical" evidence="1">
    <location>
        <begin position="70"/>
        <end position="92"/>
    </location>
</feature>
<feature type="transmembrane region" description="Helical" evidence="1">
    <location>
        <begin position="40"/>
        <end position="58"/>
    </location>
</feature>
<accession>A0ABV3WNB8</accession>
<dbReference type="RefSeq" id="WP_173188411.1">
    <property type="nucleotide sequence ID" value="NZ_JABETK010000001.1"/>
</dbReference>
<keyword evidence="1" id="KW-0472">Membrane</keyword>
<protein>
    <recommendedName>
        <fullName evidence="4">Cytochrome-c oxidase</fullName>
    </recommendedName>
</protein>
<keyword evidence="1" id="KW-1133">Transmembrane helix</keyword>
<comment type="caution">
    <text evidence="2">The sequence shown here is derived from an EMBL/GenBank/DDBJ whole genome shotgun (WGS) entry which is preliminary data.</text>
</comment>
<reference evidence="2 3" key="1">
    <citation type="submission" date="2024-01" db="EMBL/GenBank/DDBJ databases">
        <title>New evidence supports the origin of RcGTA from prophage.</title>
        <authorList>
            <person name="Xu Y."/>
            <person name="Liu B."/>
            <person name="Chen F."/>
        </authorList>
    </citation>
    <scope>NUCLEOTIDE SEQUENCE [LARGE SCALE GENOMIC DNA]</scope>
    <source>
        <strain evidence="2 3">CBW1107-2</strain>
    </source>
</reference>
<proteinExistence type="predicted"/>
<dbReference type="SUPFAM" id="SSF81442">
    <property type="entry name" value="Cytochrome c oxidase subunit I-like"/>
    <property type="match status" value="1"/>
</dbReference>
<organism evidence="2 3">
    <name type="scientific">Neoaquamicrobium sediminum</name>
    <dbReference type="NCBI Taxonomy" id="1849104"/>
    <lineage>
        <taxon>Bacteria</taxon>
        <taxon>Pseudomonadati</taxon>
        <taxon>Pseudomonadota</taxon>
        <taxon>Alphaproteobacteria</taxon>
        <taxon>Hyphomicrobiales</taxon>
        <taxon>Phyllobacteriaceae</taxon>
        <taxon>Neoaquamicrobium</taxon>
    </lineage>
</organism>
<name>A0ABV3WNB8_9HYPH</name>
<feature type="transmembrane region" description="Helical" evidence="1">
    <location>
        <begin position="98"/>
        <end position="119"/>
    </location>
</feature>
<keyword evidence="1" id="KW-0812">Transmembrane</keyword>
<evidence type="ECO:0008006" key="4">
    <source>
        <dbReference type="Google" id="ProtNLM"/>
    </source>
</evidence>
<evidence type="ECO:0000313" key="3">
    <source>
        <dbReference type="Proteomes" id="UP001559025"/>
    </source>
</evidence>
<dbReference type="EMBL" id="JAZHFV010000001">
    <property type="protein sequence ID" value="MEX4006145.1"/>
    <property type="molecule type" value="Genomic_DNA"/>
</dbReference>
<evidence type="ECO:0000256" key="1">
    <source>
        <dbReference type="SAM" id="Phobius"/>
    </source>
</evidence>